<dbReference type="EMBL" id="JANQBD010000017">
    <property type="protein sequence ID" value="MCR8633929.1"/>
    <property type="molecule type" value="Genomic_DNA"/>
</dbReference>
<dbReference type="Proteomes" id="UP001300012">
    <property type="component" value="Unassembled WGS sequence"/>
</dbReference>
<evidence type="ECO:0000313" key="2">
    <source>
        <dbReference type="Proteomes" id="UP001300012"/>
    </source>
</evidence>
<sequence length="108" mass="12750">MLQIAFSLPPSNVHNSKLQDLSLDKFIEKCTQWAENSKEYALKYEGDLFSFPTHTAYEIGGRSFKDWFNSNWQKQERQEILKEIFSKQGMDIEINEKGYKSIYLKEVC</sequence>
<protein>
    <submittedName>
        <fullName evidence="1">Uncharacterized protein</fullName>
    </submittedName>
</protein>
<proteinExistence type="predicted"/>
<reference evidence="1 2" key="1">
    <citation type="submission" date="2022-08" db="EMBL/GenBank/DDBJ databases">
        <title>Paenibacillus endoradicis sp. nov., Paenibacillus radicibacter sp. nov and Paenibacillus pararadicis sp. nov., three cold-adapted plant growth-promoting bacteria isolated from root of Larix gmelinii in Great Khingan.</title>
        <authorList>
            <person name="Xue H."/>
        </authorList>
    </citation>
    <scope>NUCLEOTIDE SEQUENCE [LARGE SCALE GENOMIC DNA]</scope>
    <source>
        <strain evidence="1 2">N5-1-1-5</strain>
    </source>
</reference>
<accession>A0ABT1YNF8</accession>
<gene>
    <name evidence="1" type="ORF">NV381_22330</name>
</gene>
<keyword evidence="2" id="KW-1185">Reference proteome</keyword>
<comment type="caution">
    <text evidence="1">The sequence shown here is derived from an EMBL/GenBank/DDBJ whole genome shotgun (WGS) entry which is preliminary data.</text>
</comment>
<name>A0ABT1YNF8_9BACL</name>
<evidence type="ECO:0000313" key="1">
    <source>
        <dbReference type="EMBL" id="MCR8633929.1"/>
    </source>
</evidence>
<organism evidence="1 2">
    <name type="scientific">Paenibacillus radicis</name>
    <name type="common">ex Xue et al. 2023</name>
    <dbReference type="NCBI Taxonomy" id="2972489"/>
    <lineage>
        <taxon>Bacteria</taxon>
        <taxon>Bacillati</taxon>
        <taxon>Bacillota</taxon>
        <taxon>Bacilli</taxon>
        <taxon>Bacillales</taxon>
        <taxon>Paenibacillaceae</taxon>
        <taxon>Paenibacillus</taxon>
    </lineage>
</organism>